<evidence type="ECO:0000313" key="3">
    <source>
        <dbReference type="Proteomes" id="UP001165122"/>
    </source>
</evidence>
<accession>A0A9W7F8C3</accession>
<proteinExistence type="predicted"/>
<keyword evidence="3" id="KW-1185">Reference proteome</keyword>
<dbReference type="Gene3D" id="3.50.50.60">
    <property type="entry name" value="FAD/NAD(P)-binding domain"/>
    <property type="match status" value="1"/>
</dbReference>
<dbReference type="AlphaFoldDB" id="A0A9W7F8C3"/>
<name>A0A9W7F8C3_9STRA</name>
<gene>
    <name evidence="2" type="ORF">TrLO_g3399</name>
</gene>
<feature type="region of interest" description="Disordered" evidence="1">
    <location>
        <begin position="95"/>
        <end position="117"/>
    </location>
</feature>
<sequence length="212" mass="23763">MTLRMFAESEAEDVMAKCRSCADTLAYSSSHIIGIGLRGVNPHDTKCWLYYPEDNCPFYRCTVFSHYAEKNCPDQTVMLSTLRTKVSALHPRACDEQTSADGSEHSNTRLQDFDNTAEPRNKIRRKIAVQTKKRRSLSKQQLRTGRLVFVALILLSLLGHVNADAPASNHMWNFRNCVTGQDVLDTGEDGGKTASPVNVSNGLFGGRWEFIF</sequence>
<reference evidence="3" key="1">
    <citation type="journal article" date="2023" name="Commun. Biol.">
        <title>Genome analysis of Parmales, the sister group of diatoms, reveals the evolutionary specialization of diatoms from phago-mixotrophs to photoautotrophs.</title>
        <authorList>
            <person name="Ban H."/>
            <person name="Sato S."/>
            <person name="Yoshikawa S."/>
            <person name="Yamada K."/>
            <person name="Nakamura Y."/>
            <person name="Ichinomiya M."/>
            <person name="Sato N."/>
            <person name="Blanc-Mathieu R."/>
            <person name="Endo H."/>
            <person name="Kuwata A."/>
            <person name="Ogata H."/>
        </authorList>
    </citation>
    <scope>NUCLEOTIDE SEQUENCE [LARGE SCALE GENOMIC DNA]</scope>
    <source>
        <strain evidence="3">NIES 3700</strain>
    </source>
</reference>
<dbReference type="Proteomes" id="UP001165122">
    <property type="component" value="Unassembled WGS sequence"/>
</dbReference>
<dbReference type="InterPro" id="IPR036188">
    <property type="entry name" value="FAD/NAD-bd_sf"/>
</dbReference>
<comment type="caution">
    <text evidence="2">The sequence shown here is derived from an EMBL/GenBank/DDBJ whole genome shotgun (WGS) entry which is preliminary data.</text>
</comment>
<protein>
    <submittedName>
        <fullName evidence="2">Uncharacterized protein</fullName>
    </submittedName>
</protein>
<dbReference type="OrthoDB" id="38045at2759"/>
<evidence type="ECO:0000313" key="2">
    <source>
        <dbReference type="EMBL" id="GMI07029.1"/>
    </source>
</evidence>
<organism evidence="2 3">
    <name type="scientific">Triparma laevis f. longispina</name>
    <dbReference type="NCBI Taxonomy" id="1714387"/>
    <lineage>
        <taxon>Eukaryota</taxon>
        <taxon>Sar</taxon>
        <taxon>Stramenopiles</taxon>
        <taxon>Ochrophyta</taxon>
        <taxon>Bolidophyceae</taxon>
        <taxon>Parmales</taxon>
        <taxon>Triparmaceae</taxon>
        <taxon>Triparma</taxon>
    </lineage>
</organism>
<dbReference type="EMBL" id="BRXW01000108">
    <property type="protein sequence ID" value="GMI07029.1"/>
    <property type="molecule type" value="Genomic_DNA"/>
</dbReference>
<evidence type="ECO:0000256" key="1">
    <source>
        <dbReference type="SAM" id="MobiDB-lite"/>
    </source>
</evidence>